<dbReference type="Gene3D" id="3.40.50.1820">
    <property type="entry name" value="alpha/beta hydrolase"/>
    <property type="match status" value="1"/>
</dbReference>
<proteinExistence type="predicted"/>
<keyword evidence="11" id="KW-0443">Lipid metabolism</keyword>
<feature type="compositionally biased region" description="Polar residues" evidence="15">
    <location>
        <begin position="423"/>
        <end position="435"/>
    </location>
</feature>
<dbReference type="CDD" id="cd00519">
    <property type="entry name" value="Lipase_3"/>
    <property type="match status" value="1"/>
</dbReference>
<keyword evidence="7" id="KW-0378">Hydrolase</keyword>
<dbReference type="InterPro" id="IPR052214">
    <property type="entry name" value="DAG_Lipase-Related"/>
</dbReference>
<evidence type="ECO:0000256" key="14">
    <source>
        <dbReference type="ARBA" id="ARBA00026104"/>
    </source>
</evidence>
<keyword evidence="18" id="KW-1185">Reference proteome</keyword>
<dbReference type="Proteomes" id="UP000800200">
    <property type="component" value="Unassembled WGS sequence"/>
</dbReference>
<keyword evidence="4" id="KW-0597">Phosphoprotein</keyword>
<evidence type="ECO:0000256" key="1">
    <source>
        <dbReference type="ARBA" id="ARBA00001913"/>
    </source>
</evidence>
<keyword evidence="6" id="KW-0479">Metal-binding</keyword>
<dbReference type="GO" id="GO:0016298">
    <property type="term" value="F:lipase activity"/>
    <property type="evidence" value="ECO:0007669"/>
    <property type="project" value="TreeGrafter"/>
</dbReference>
<dbReference type="GO" id="GO:0046340">
    <property type="term" value="P:diacylglycerol catabolic process"/>
    <property type="evidence" value="ECO:0007669"/>
    <property type="project" value="TreeGrafter"/>
</dbReference>
<reference evidence="17" key="1">
    <citation type="journal article" date="2020" name="Stud. Mycol.">
        <title>101 Dothideomycetes genomes: a test case for predicting lifestyles and emergence of pathogens.</title>
        <authorList>
            <person name="Haridas S."/>
            <person name="Albert R."/>
            <person name="Binder M."/>
            <person name="Bloem J."/>
            <person name="Labutti K."/>
            <person name="Salamov A."/>
            <person name="Andreopoulos B."/>
            <person name="Baker S."/>
            <person name="Barry K."/>
            <person name="Bills G."/>
            <person name="Bluhm B."/>
            <person name="Cannon C."/>
            <person name="Castanera R."/>
            <person name="Culley D."/>
            <person name="Daum C."/>
            <person name="Ezra D."/>
            <person name="Gonzalez J."/>
            <person name="Henrissat B."/>
            <person name="Kuo A."/>
            <person name="Liang C."/>
            <person name="Lipzen A."/>
            <person name="Lutzoni F."/>
            <person name="Magnuson J."/>
            <person name="Mondo S."/>
            <person name="Nolan M."/>
            <person name="Ohm R."/>
            <person name="Pangilinan J."/>
            <person name="Park H.-J."/>
            <person name="Ramirez L."/>
            <person name="Alfaro M."/>
            <person name="Sun H."/>
            <person name="Tritt A."/>
            <person name="Yoshinaga Y."/>
            <person name="Zwiers L.-H."/>
            <person name="Turgeon B."/>
            <person name="Goodwin S."/>
            <person name="Spatafora J."/>
            <person name="Crous P."/>
            <person name="Grigoriev I."/>
        </authorList>
    </citation>
    <scope>NUCLEOTIDE SEQUENCE</scope>
    <source>
        <strain evidence="17">CBS 207.26</strain>
    </source>
</reference>
<dbReference type="PANTHER" id="PTHR45792">
    <property type="entry name" value="DIACYLGLYCEROL LIPASE HOMOLOG-RELATED"/>
    <property type="match status" value="1"/>
</dbReference>
<keyword evidence="8" id="KW-0106">Calcium</keyword>
<evidence type="ECO:0000256" key="5">
    <source>
        <dbReference type="ARBA" id="ARBA00022692"/>
    </source>
</evidence>
<evidence type="ECO:0000313" key="17">
    <source>
        <dbReference type="EMBL" id="KAF2184041.1"/>
    </source>
</evidence>
<keyword evidence="12" id="KW-0472">Membrane</keyword>
<evidence type="ECO:0000256" key="13">
    <source>
        <dbReference type="ARBA" id="ARBA00024531"/>
    </source>
</evidence>
<organism evidence="17 18">
    <name type="scientific">Zopfia rhizophila CBS 207.26</name>
    <dbReference type="NCBI Taxonomy" id="1314779"/>
    <lineage>
        <taxon>Eukaryota</taxon>
        <taxon>Fungi</taxon>
        <taxon>Dikarya</taxon>
        <taxon>Ascomycota</taxon>
        <taxon>Pezizomycotina</taxon>
        <taxon>Dothideomycetes</taxon>
        <taxon>Dothideomycetes incertae sedis</taxon>
        <taxon>Zopfiaceae</taxon>
        <taxon>Zopfia</taxon>
    </lineage>
</organism>
<dbReference type="EC" id="3.1.1.116" evidence="14"/>
<dbReference type="GO" id="GO:0019369">
    <property type="term" value="P:arachidonate metabolic process"/>
    <property type="evidence" value="ECO:0007669"/>
    <property type="project" value="TreeGrafter"/>
</dbReference>
<sequence>MTDTDDNGEIAKITNDRDPREQQRHNTLLPSPLAALVSFATATGSLSLRVASFFGGGAISLVRHGTLTGFEVGRSALEAILTRAGQDVIDTNSGQMGRAAAEGVLRNALNSLHYAITHSSFLVSAGFHIGSTSLSSSLAVAQYFINFLDAVFGDTDTSKATATIIAMVQREYGNHQGESISTMDIVTGLIGFVLLQRWSWDKMQEAIVEAGVEEVLLDIVVLAADQRSGQQSTVLTQPDVPPEPSSPQTTRPYSRMSFVSAMGDKQPFDGVSFNDGASFYTEDQFSTLDATQSTFRRELLYQLKPGSSVKITTSTVVTHSITVEINGDSTSCLQPPPGYDLVAAENHASPNGTGQTLVFRNRQEQKRITDVESLKDVVDTPRSERTDKPLPSDPRVFLNGDATLKARLKDQPRIEANQKRQRSGMSSEPSLNDNESIGRLNAKRHSFRKAMKTPRNSYKNLVELWNPSKLKPTQRRSDSVSSPLQTPDGATPQTPSSSGSPVVTKKKSSDALTIESPLKQTFPGYRRGNSSIFTLETKSTQSLVLRTDTADDSHDRIVQISRNGNLPGQYPPLPFAQNVARFARFATAAYGEYFLRLTGSVGGKEYEMSEADRQHLAEHLTFAKYTGMPATSMLLSSFVDPQGGPNAAGQAETGLPLVHYISLDYTSKAVVLTFRGTLGFEDILTDLSADYDELIWEGKPYAVHQGILASARRLLSLRGGTVVATIKAALEEFEDYGLILCGHSLGGAVAAVVAILLAQRNPSTAQQASAFVTKTDKASRLLTRSSSADGFPNLLPAGRPIHVYAYGPAAALSPELQVETRGLITTIVNNMDHIPYLSLGTLRDVHAIAYAYKTDSSNAKAEVRRRVWQGFRDVFRNSTGFAGFGGGWHEARRTTGEEDHWPWTTLKSLRVGLRAEKLVPPGEVFIISSEPVLQRFAFVHDLASDNQTRQVGNDGRSFRPMTRIRVAHVRDVATRFSEVRFGASMYTDHFPARYVKNLEILERGLG</sequence>
<evidence type="ECO:0000256" key="11">
    <source>
        <dbReference type="ARBA" id="ARBA00023098"/>
    </source>
</evidence>
<comment type="cofactor">
    <cofactor evidence="1">
        <name>Ca(2+)</name>
        <dbReference type="ChEBI" id="CHEBI:29108"/>
    </cofactor>
</comment>
<dbReference type="GO" id="GO:0046872">
    <property type="term" value="F:metal ion binding"/>
    <property type="evidence" value="ECO:0007669"/>
    <property type="project" value="UniProtKB-KW"/>
</dbReference>
<name>A0A6A6DWH9_9PEZI</name>
<feature type="compositionally biased region" description="Polar residues" evidence="15">
    <location>
        <begin position="491"/>
        <end position="501"/>
    </location>
</feature>
<feature type="region of interest" description="Disordered" evidence="15">
    <location>
        <begin position="231"/>
        <end position="252"/>
    </location>
</feature>
<evidence type="ECO:0000256" key="2">
    <source>
        <dbReference type="ARBA" id="ARBA00004651"/>
    </source>
</evidence>
<feature type="domain" description="Fungal lipase-type" evidence="16">
    <location>
        <begin position="671"/>
        <end position="771"/>
    </location>
</feature>
<evidence type="ECO:0000256" key="7">
    <source>
        <dbReference type="ARBA" id="ARBA00022801"/>
    </source>
</evidence>
<dbReference type="SUPFAM" id="SSF53474">
    <property type="entry name" value="alpha/beta-Hydrolases"/>
    <property type="match status" value="1"/>
</dbReference>
<gene>
    <name evidence="17" type="ORF">K469DRAFT_709920</name>
</gene>
<keyword evidence="3" id="KW-1003">Cell membrane</keyword>
<dbReference type="Pfam" id="PF01764">
    <property type="entry name" value="Lipase_3"/>
    <property type="match status" value="1"/>
</dbReference>
<evidence type="ECO:0000256" key="15">
    <source>
        <dbReference type="SAM" id="MobiDB-lite"/>
    </source>
</evidence>
<feature type="compositionally biased region" description="Basic and acidic residues" evidence="15">
    <location>
        <begin position="14"/>
        <end position="24"/>
    </location>
</feature>
<evidence type="ECO:0000313" key="18">
    <source>
        <dbReference type="Proteomes" id="UP000800200"/>
    </source>
</evidence>
<dbReference type="OrthoDB" id="438440at2759"/>
<keyword evidence="10" id="KW-1133">Transmembrane helix</keyword>
<comment type="subcellular location">
    <subcellularLocation>
        <location evidence="2">Cell membrane</location>
        <topology evidence="2">Multi-pass membrane protein</topology>
    </subcellularLocation>
</comment>
<dbReference type="EMBL" id="ML994639">
    <property type="protein sequence ID" value="KAF2184041.1"/>
    <property type="molecule type" value="Genomic_DNA"/>
</dbReference>
<evidence type="ECO:0000256" key="6">
    <source>
        <dbReference type="ARBA" id="ARBA00022723"/>
    </source>
</evidence>
<evidence type="ECO:0000256" key="8">
    <source>
        <dbReference type="ARBA" id="ARBA00022837"/>
    </source>
</evidence>
<feature type="region of interest" description="Disordered" evidence="15">
    <location>
        <begin position="1"/>
        <end position="24"/>
    </location>
</feature>
<dbReference type="InterPro" id="IPR029058">
    <property type="entry name" value="AB_hydrolase_fold"/>
</dbReference>
<evidence type="ECO:0000256" key="12">
    <source>
        <dbReference type="ARBA" id="ARBA00023136"/>
    </source>
</evidence>
<dbReference type="GO" id="GO:0005886">
    <property type="term" value="C:plasma membrane"/>
    <property type="evidence" value="ECO:0007669"/>
    <property type="project" value="UniProtKB-SubCell"/>
</dbReference>
<evidence type="ECO:0000256" key="3">
    <source>
        <dbReference type="ARBA" id="ARBA00022475"/>
    </source>
</evidence>
<feature type="region of interest" description="Disordered" evidence="15">
    <location>
        <begin position="374"/>
        <end position="512"/>
    </location>
</feature>
<feature type="compositionally biased region" description="Basic and acidic residues" evidence="15">
    <location>
        <begin position="407"/>
        <end position="418"/>
    </location>
</feature>
<evidence type="ECO:0000259" key="16">
    <source>
        <dbReference type="Pfam" id="PF01764"/>
    </source>
</evidence>
<evidence type="ECO:0000256" key="4">
    <source>
        <dbReference type="ARBA" id="ARBA00022553"/>
    </source>
</evidence>
<accession>A0A6A6DWH9</accession>
<feature type="compositionally biased region" description="Basic residues" evidence="15">
    <location>
        <begin position="441"/>
        <end position="452"/>
    </location>
</feature>
<dbReference type="PANTHER" id="PTHR45792:SF7">
    <property type="entry name" value="PUTATIVE (AFU_ORTHOLOGUE AFUA_6G02710)-RELATED"/>
    <property type="match status" value="1"/>
</dbReference>
<evidence type="ECO:0000256" key="9">
    <source>
        <dbReference type="ARBA" id="ARBA00022963"/>
    </source>
</evidence>
<keyword evidence="5" id="KW-0812">Transmembrane</keyword>
<comment type="catalytic activity">
    <reaction evidence="13">
        <text>a 1,2-diacyl-sn-glycerol + H2O = a 2-acylglycerol + a fatty acid + H(+)</text>
        <dbReference type="Rhea" id="RHEA:33275"/>
        <dbReference type="ChEBI" id="CHEBI:15377"/>
        <dbReference type="ChEBI" id="CHEBI:15378"/>
        <dbReference type="ChEBI" id="CHEBI:17389"/>
        <dbReference type="ChEBI" id="CHEBI:17815"/>
        <dbReference type="ChEBI" id="CHEBI:28868"/>
        <dbReference type="EC" id="3.1.1.116"/>
    </reaction>
    <physiologicalReaction direction="left-to-right" evidence="13">
        <dbReference type="Rhea" id="RHEA:33276"/>
    </physiologicalReaction>
</comment>
<evidence type="ECO:0000256" key="10">
    <source>
        <dbReference type="ARBA" id="ARBA00022989"/>
    </source>
</evidence>
<feature type="compositionally biased region" description="Basic and acidic residues" evidence="15">
    <location>
        <begin position="374"/>
        <end position="390"/>
    </location>
</feature>
<protein>
    <recommendedName>
        <fullName evidence="14">sn-1-specific diacylglycerol lipase</fullName>
        <ecNumber evidence="14">3.1.1.116</ecNumber>
    </recommendedName>
</protein>
<keyword evidence="9" id="KW-0442">Lipid degradation</keyword>
<dbReference type="InterPro" id="IPR002921">
    <property type="entry name" value="Fungal_lipase-type"/>
</dbReference>
<dbReference type="AlphaFoldDB" id="A0A6A6DWH9"/>